<dbReference type="EMBL" id="UZAU01000662">
    <property type="status" value="NOT_ANNOTATED_CDS"/>
    <property type="molecule type" value="Genomic_DNA"/>
</dbReference>
<organism evidence="2 3">
    <name type="scientific">Cannabis sativa</name>
    <name type="common">Hemp</name>
    <name type="synonym">Marijuana</name>
    <dbReference type="NCBI Taxonomy" id="3483"/>
    <lineage>
        <taxon>Eukaryota</taxon>
        <taxon>Viridiplantae</taxon>
        <taxon>Streptophyta</taxon>
        <taxon>Embryophyta</taxon>
        <taxon>Tracheophyta</taxon>
        <taxon>Spermatophyta</taxon>
        <taxon>Magnoliopsida</taxon>
        <taxon>eudicotyledons</taxon>
        <taxon>Gunneridae</taxon>
        <taxon>Pentapetalae</taxon>
        <taxon>rosids</taxon>
        <taxon>fabids</taxon>
        <taxon>Rosales</taxon>
        <taxon>Cannabaceae</taxon>
        <taxon>Cannabis</taxon>
    </lineage>
</organism>
<dbReference type="AlphaFoldDB" id="A0A803Q2D3"/>
<sequence>MYICYGGLKQGFNEGCRPLIGLDGCHIKGVHPGQLLTVVAIDPNNQMYPFAFAVVEIENKDSWSWFVNLLKEDLKIENSLHWSFITDKQKGLEQALKGMWEDGIPEAEHRHCVRNLENDFIKVFRDKTLKTLMWKAARESTVRRFELVMEEIKVLNEEAYKWLMDARPQHWSRSHFRTTPKCDILVNNMCEGFNGTKSILAARDKPIFSMLERIRMYLMERLSKNRHSVVMWPSNIEPKVSEQLEKNKIDAWGHLPTLSGNLIYQVENIHAIAAIWCNREDPEKYVSKWYTKEYYMKAYSPQIYPLRNQDEWPRTGKVELIKPVGKIQPGRPKKK</sequence>
<name>A0A803Q2D3_CANSA</name>
<evidence type="ECO:0000313" key="3">
    <source>
        <dbReference type="Proteomes" id="UP000596661"/>
    </source>
</evidence>
<dbReference type="OMA" id="WVEISAN"/>
<dbReference type="PANTHER" id="PTHR31973:SF199">
    <property type="entry name" value="SWIM-TYPE DOMAIN-CONTAINING PROTEIN"/>
    <property type="match status" value="1"/>
</dbReference>
<keyword evidence="3" id="KW-1185">Reference proteome</keyword>
<reference evidence="2" key="1">
    <citation type="submission" date="2018-11" db="EMBL/GenBank/DDBJ databases">
        <authorList>
            <person name="Grassa J C."/>
        </authorList>
    </citation>
    <scope>NUCLEOTIDE SEQUENCE [LARGE SCALE GENOMIC DNA]</scope>
</reference>
<accession>A0A803Q2D3</accession>
<proteinExistence type="predicted"/>
<dbReference type="Gramene" id="evm.model.07.1368">
    <property type="protein sequence ID" value="cds.evm.model.07.1368"/>
    <property type="gene ID" value="evm.TU.07.1368"/>
</dbReference>
<protein>
    <recommendedName>
        <fullName evidence="1">MULE transposase domain-containing protein</fullName>
    </recommendedName>
</protein>
<dbReference type="PANTHER" id="PTHR31973">
    <property type="entry name" value="POLYPROTEIN, PUTATIVE-RELATED"/>
    <property type="match status" value="1"/>
</dbReference>
<reference evidence="2" key="2">
    <citation type="submission" date="2021-03" db="UniProtKB">
        <authorList>
            <consortium name="EnsemblPlants"/>
        </authorList>
    </citation>
    <scope>IDENTIFICATION</scope>
</reference>
<dbReference type="EnsemblPlants" id="evm.model.07.1368">
    <property type="protein sequence ID" value="cds.evm.model.07.1368"/>
    <property type="gene ID" value="evm.TU.07.1368"/>
</dbReference>
<dbReference type="InterPro" id="IPR018289">
    <property type="entry name" value="MULE_transposase_dom"/>
</dbReference>
<dbReference type="Pfam" id="PF10551">
    <property type="entry name" value="MULE"/>
    <property type="match status" value="1"/>
</dbReference>
<feature type="domain" description="MULE transposase" evidence="1">
    <location>
        <begin position="20"/>
        <end position="116"/>
    </location>
</feature>
<evidence type="ECO:0000313" key="2">
    <source>
        <dbReference type="EnsemblPlants" id="cds.evm.model.07.1368"/>
    </source>
</evidence>
<evidence type="ECO:0000259" key="1">
    <source>
        <dbReference type="Pfam" id="PF10551"/>
    </source>
</evidence>
<dbReference type="Proteomes" id="UP000596661">
    <property type="component" value="Chromosome 7"/>
</dbReference>